<reference evidence="5" key="1">
    <citation type="submission" date="2021-01" db="EMBL/GenBank/DDBJ databases">
        <authorList>
            <person name="Li R."/>
            <person name="Bekaert M."/>
        </authorList>
    </citation>
    <scope>NUCLEOTIDE SEQUENCE</scope>
    <source>
        <strain evidence="5">Farmed</strain>
    </source>
</reference>
<keyword evidence="1 2" id="KW-0175">Coiled coil</keyword>
<evidence type="ECO:0000313" key="5">
    <source>
        <dbReference type="EMBL" id="CAE1274453.1"/>
    </source>
</evidence>
<dbReference type="PANTHER" id="PTHR21694:SF18">
    <property type="entry name" value="COILED-COIL DOMAIN-CONTAINING PROTEIN 63"/>
    <property type="match status" value="1"/>
</dbReference>
<dbReference type="PANTHER" id="PTHR21694">
    <property type="entry name" value="COILED-COIL DOMAIN-CONTAINING PROTEIN 63"/>
    <property type="match status" value="1"/>
</dbReference>
<feature type="compositionally biased region" description="Basic and acidic residues" evidence="3">
    <location>
        <begin position="260"/>
        <end position="279"/>
    </location>
</feature>
<sequence length="289" mass="34777">MSRSQTVDAEEEVSDTMQEPDLVKLQRQMRVLENNRRSYMDQVKGILRKQETEYEVLKRDNDEIQLLLHLMKTQKQEQMNAKDSRRFFQLVEMYDDTKQKIEENKEAITRLDDEINAMQRAYDEQQQMIGLVFRCNKKPESEKRIRAMENRLEKMTTQFNKQLTHNSKLRLQIDDVRQERKTYDKIYRRLVQELENERSQINNLLQDATHSYDEREEARQKIVSLQERNIKDSSQHEIEVRKYDRSLQHDKSLDSFMALKSKDHGATKQERVRSMKKVDPPLLITKGRP</sequence>
<dbReference type="OrthoDB" id="6766775at2759"/>
<evidence type="ECO:0000256" key="1">
    <source>
        <dbReference type="ARBA" id="ARBA00023054"/>
    </source>
</evidence>
<organism evidence="5 6">
    <name type="scientific">Acanthosepion pharaonis</name>
    <name type="common">Pharaoh cuttlefish</name>
    <name type="synonym">Sepia pharaonis</name>
    <dbReference type="NCBI Taxonomy" id="158019"/>
    <lineage>
        <taxon>Eukaryota</taxon>
        <taxon>Metazoa</taxon>
        <taxon>Spiralia</taxon>
        <taxon>Lophotrochozoa</taxon>
        <taxon>Mollusca</taxon>
        <taxon>Cephalopoda</taxon>
        <taxon>Coleoidea</taxon>
        <taxon>Decapodiformes</taxon>
        <taxon>Sepiida</taxon>
        <taxon>Sepiina</taxon>
        <taxon>Sepiidae</taxon>
        <taxon>Acanthosepion</taxon>
    </lineage>
</organism>
<comment type="caution">
    <text evidence="5">The sequence shown here is derived from an EMBL/GenBank/DDBJ whole genome shotgun (WGS) entry which is preliminary data.</text>
</comment>
<dbReference type="Pfam" id="PF21773">
    <property type="entry name" value="ODAD1_CC"/>
    <property type="match status" value="1"/>
</dbReference>
<gene>
    <name evidence="5" type="ORF">SPHA_38881</name>
</gene>
<dbReference type="InterPro" id="IPR049258">
    <property type="entry name" value="ODAD1_CC"/>
</dbReference>
<feature type="coiled-coil region" evidence="2">
    <location>
        <begin position="94"/>
        <end position="158"/>
    </location>
</feature>
<feature type="region of interest" description="Disordered" evidence="3">
    <location>
        <begin position="256"/>
        <end position="289"/>
    </location>
</feature>
<feature type="coiled-coil region" evidence="2">
    <location>
        <begin position="22"/>
        <end position="67"/>
    </location>
</feature>
<evidence type="ECO:0000313" key="6">
    <source>
        <dbReference type="Proteomes" id="UP000597762"/>
    </source>
</evidence>
<proteinExistence type="predicted"/>
<evidence type="ECO:0000256" key="3">
    <source>
        <dbReference type="SAM" id="MobiDB-lite"/>
    </source>
</evidence>
<name>A0A812CQ17_ACAPH</name>
<accession>A0A812CQ17</accession>
<keyword evidence="6" id="KW-1185">Reference proteome</keyword>
<dbReference type="Proteomes" id="UP000597762">
    <property type="component" value="Unassembled WGS sequence"/>
</dbReference>
<feature type="domain" description="ODAD1 central coiled coil region" evidence="4">
    <location>
        <begin position="142"/>
        <end position="274"/>
    </location>
</feature>
<dbReference type="AlphaFoldDB" id="A0A812CQ17"/>
<dbReference type="EMBL" id="CAHIKZ030001785">
    <property type="protein sequence ID" value="CAE1274453.1"/>
    <property type="molecule type" value="Genomic_DNA"/>
</dbReference>
<dbReference type="InterPro" id="IPR051876">
    <property type="entry name" value="ODA-DC/CCD"/>
</dbReference>
<protein>
    <recommendedName>
        <fullName evidence="4">ODAD1 central coiled coil region domain-containing protein</fullName>
    </recommendedName>
</protein>
<evidence type="ECO:0000259" key="4">
    <source>
        <dbReference type="Pfam" id="PF21773"/>
    </source>
</evidence>
<feature type="region of interest" description="Disordered" evidence="3">
    <location>
        <begin position="1"/>
        <end position="20"/>
    </location>
</feature>
<evidence type="ECO:0000256" key="2">
    <source>
        <dbReference type="SAM" id="Coils"/>
    </source>
</evidence>